<dbReference type="InterPro" id="IPR000700">
    <property type="entry name" value="PAS-assoc_C"/>
</dbReference>
<dbReference type="InterPro" id="IPR003594">
    <property type="entry name" value="HATPase_dom"/>
</dbReference>
<evidence type="ECO:0000256" key="10">
    <source>
        <dbReference type="ARBA" id="ARBA00022840"/>
    </source>
</evidence>
<dbReference type="SMART" id="SM00091">
    <property type="entry name" value="PAS"/>
    <property type="match status" value="2"/>
</dbReference>
<evidence type="ECO:0000256" key="14">
    <source>
        <dbReference type="ARBA" id="ARBA00058004"/>
    </source>
</evidence>
<feature type="transmembrane region" description="Helical" evidence="17">
    <location>
        <begin position="35"/>
        <end position="60"/>
    </location>
</feature>
<feature type="domain" description="Response regulatory" evidence="19">
    <location>
        <begin position="744"/>
        <end position="860"/>
    </location>
</feature>
<dbReference type="InterPro" id="IPR013656">
    <property type="entry name" value="PAS_4"/>
</dbReference>
<dbReference type="PANTHER" id="PTHR45339">
    <property type="entry name" value="HYBRID SIGNAL TRANSDUCTION HISTIDINE KINASE J"/>
    <property type="match status" value="1"/>
</dbReference>
<evidence type="ECO:0000256" key="3">
    <source>
        <dbReference type="ARBA" id="ARBA00012438"/>
    </source>
</evidence>
<dbReference type="SMART" id="SM00448">
    <property type="entry name" value="REC"/>
    <property type="match status" value="1"/>
</dbReference>
<evidence type="ECO:0000259" key="21">
    <source>
        <dbReference type="PROSITE" id="PS50113"/>
    </source>
</evidence>
<accession>A0A930BTJ3</accession>
<dbReference type="InterPro" id="IPR004358">
    <property type="entry name" value="Sig_transdc_His_kin-like_C"/>
</dbReference>
<dbReference type="SMART" id="SM00388">
    <property type="entry name" value="HisKA"/>
    <property type="match status" value="1"/>
</dbReference>
<dbReference type="CDD" id="cd00130">
    <property type="entry name" value="PAS"/>
    <property type="match status" value="2"/>
</dbReference>
<feature type="domain" description="PAC" evidence="21">
    <location>
        <begin position="277"/>
        <end position="330"/>
    </location>
</feature>
<feature type="transmembrane region" description="Helical" evidence="17">
    <location>
        <begin position="66"/>
        <end position="90"/>
    </location>
</feature>
<dbReference type="Pfam" id="PF08447">
    <property type="entry name" value="PAS_3"/>
    <property type="match status" value="1"/>
</dbReference>
<dbReference type="InterPro" id="IPR035965">
    <property type="entry name" value="PAS-like_dom_sf"/>
</dbReference>
<dbReference type="FunFam" id="1.10.287.130:FF:000004">
    <property type="entry name" value="Ethylene receptor 1"/>
    <property type="match status" value="1"/>
</dbReference>
<feature type="modified residue" description="4-aspartylphosphate" evidence="16">
    <location>
        <position position="793"/>
    </location>
</feature>
<dbReference type="InterPro" id="IPR001789">
    <property type="entry name" value="Sig_transdc_resp-reg_receiver"/>
</dbReference>
<keyword evidence="7 17" id="KW-0812">Transmembrane</keyword>
<feature type="domain" description="PAS" evidence="20">
    <location>
        <begin position="331"/>
        <end position="403"/>
    </location>
</feature>
<comment type="function">
    <text evidence="14">Member of the two-component regulatory system BvgS/BvgA. Phosphorylates BvgA via a four-step phosphorelay in response to environmental signals.</text>
</comment>
<dbReference type="SMART" id="SM00086">
    <property type="entry name" value="PAC"/>
    <property type="match status" value="1"/>
</dbReference>
<keyword evidence="5 16" id="KW-0597">Phosphoprotein</keyword>
<keyword evidence="4" id="KW-1003">Cell membrane</keyword>
<dbReference type="PROSITE" id="PS50109">
    <property type="entry name" value="HIS_KIN"/>
    <property type="match status" value="1"/>
</dbReference>
<organism evidence="22 23">
    <name type="scientific">Dechloromonas agitata</name>
    <dbReference type="NCBI Taxonomy" id="73030"/>
    <lineage>
        <taxon>Bacteria</taxon>
        <taxon>Pseudomonadati</taxon>
        <taxon>Pseudomonadota</taxon>
        <taxon>Betaproteobacteria</taxon>
        <taxon>Rhodocyclales</taxon>
        <taxon>Azonexaceae</taxon>
        <taxon>Dechloromonas</taxon>
    </lineage>
</organism>
<comment type="subcellular location">
    <subcellularLocation>
        <location evidence="2">Cell membrane</location>
        <topology evidence="2">Multi-pass membrane protein</topology>
    </subcellularLocation>
</comment>
<evidence type="ECO:0000259" key="20">
    <source>
        <dbReference type="PROSITE" id="PS50112"/>
    </source>
</evidence>
<feature type="transmembrane region" description="Helical" evidence="17">
    <location>
        <begin position="132"/>
        <end position="150"/>
    </location>
</feature>
<evidence type="ECO:0000256" key="15">
    <source>
        <dbReference type="ARBA" id="ARBA00070152"/>
    </source>
</evidence>
<keyword evidence="12" id="KW-0902">Two-component regulatory system</keyword>
<dbReference type="SUPFAM" id="SSF55874">
    <property type="entry name" value="ATPase domain of HSP90 chaperone/DNA topoisomerase II/histidine kinase"/>
    <property type="match status" value="1"/>
</dbReference>
<dbReference type="PROSITE" id="PS50113">
    <property type="entry name" value="PAC"/>
    <property type="match status" value="2"/>
</dbReference>
<keyword evidence="10" id="KW-0067">ATP-binding</keyword>
<dbReference type="SUPFAM" id="SSF47384">
    <property type="entry name" value="Homodimeric domain of signal transducing histidine kinase"/>
    <property type="match status" value="1"/>
</dbReference>
<dbReference type="Proteomes" id="UP000718593">
    <property type="component" value="Unassembled WGS sequence"/>
</dbReference>
<dbReference type="InterPro" id="IPR011620">
    <property type="entry name" value="Sig_transdc_His_kinase_LytS_TM"/>
</dbReference>
<dbReference type="CDD" id="cd16922">
    <property type="entry name" value="HATPase_EvgS-ArcB-TorS-like"/>
    <property type="match status" value="1"/>
</dbReference>
<evidence type="ECO:0000256" key="6">
    <source>
        <dbReference type="ARBA" id="ARBA00022679"/>
    </source>
</evidence>
<evidence type="ECO:0000256" key="8">
    <source>
        <dbReference type="ARBA" id="ARBA00022741"/>
    </source>
</evidence>
<dbReference type="InterPro" id="IPR001610">
    <property type="entry name" value="PAC"/>
</dbReference>
<dbReference type="EMBL" id="JABZMI010000079">
    <property type="protein sequence ID" value="MBF1164517.1"/>
    <property type="molecule type" value="Genomic_DNA"/>
</dbReference>
<dbReference type="InterPro" id="IPR005467">
    <property type="entry name" value="His_kinase_dom"/>
</dbReference>
<dbReference type="Gene3D" id="3.30.565.10">
    <property type="entry name" value="Histidine kinase-like ATPase, C-terminal domain"/>
    <property type="match status" value="1"/>
</dbReference>
<evidence type="ECO:0000259" key="19">
    <source>
        <dbReference type="PROSITE" id="PS50110"/>
    </source>
</evidence>
<dbReference type="Gene3D" id="3.30.450.20">
    <property type="entry name" value="PAS domain"/>
    <property type="match status" value="2"/>
</dbReference>
<evidence type="ECO:0000256" key="5">
    <source>
        <dbReference type="ARBA" id="ARBA00022553"/>
    </source>
</evidence>
<dbReference type="InterPro" id="IPR000014">
    <property type="entry name" value="PAS"/>
</dbReference>
<name>A0A930BTJ3_9RHOO</name>
<dbReference type="InterPro" id="IPR013655">
    <property type="entry name" value="PAS_fold_3"/>
</dbReference>
<protein>
    <recommendedName>
        <fullName evidence="15">Virulence sensor protein BvgS</fullName>
        <ecNumber evidence="3">2.7.13.3</ecNumber>
    </recommendedName>
</protein>
<dbReference type="PROSITE" id="PS50110">
    <property type="entry name" value="RESPONSE_REGULATORY"/>
    <property type="match status" value="1"/>
</dbReference>
<dbReference type="Pfam" id="PF00512">
    <property type="entry name" value="HisKA"/>
    <property type="match status" value="1"/>
</dbReference>
<proteinExistence type="predicted"/>
<feature type="domain" description="PAS" evidence="20">
    <location>
        <begin position="204"/>
        <end position="274"/>
    </location>
</feature>
<dbReference type="InterPro" id="IPR036097">
    <property type="entry name" value="HisK_dim/P_sf"/>
</dbReference>
<dbReference type="GO" id="GO:0005524">
    <property type="term" value="F:ATP binding"/>
    <property type="evidence" value="ECO:0007669"/>
    <property type="project" value="UniProtKB-KW"/>
</dbReference>
<evidence type="ECO:0000256" key="7">
    <source>
        <dbReference type="ARBA" id="ARBA00022692"/>
    </source>
</evidence>
<evidence type="ECO:0000313" key="22">
    <source>
        <dbReference type="EMBL" id="MBF1164517.1"/>
    </source>
</evidence>
<dbReference type="FunFam" id="3.30.565.10:FF:000010">
    <property type="entry name" value="Sensor histidine kinase RcsC"/>
    <property type="match status" value="1"/>
</dbReference>
<dbReference type="Pfam" id="PF02518">
    <property type="entry name" value="HATPase_c"/>
    <property type="match status" value="1"/>
</dbReference>
<dbReference type="Gene3D" id="1.10.287.130">
    <property type="match status" value="1"/>
</dbReference>
<dbReference type="Gene3D" id="3.40.50.2300">
    <property type="match status" value="1"/>
</dbReference>
<feature type="transmembrane region" description="Helical" evidence="17">
    <location>
        <begin position="97"/>
        <end position="120"/>
    </location>
</feature>
<comment type="caution">
    <text evidence="22">The sequence shown here is derived from an EMBL/GenBank/DDBJ whole genome shotgun (WGS) entry which is preliminary data.</text>
</comment>
<dbReference type="GO" id="GO:0000155">
    <property type="term" value="F:phosphorelay sensor kinase activity"/>
    <property type="evidence" value="ECO:0007669"/>
    <property type="project" value="InterPro"/>
</dbReference>
<evidence type="ECO:0000256" key="11">
    <source>
        <dbReference type="ARBA" id="ARBA00022989"/>
    </source>
</evidence>
<comment type="catalytic activity">
    <reaction evidence="1">
        <text>ATP + protein L-histidine = ADP + protein N-phospho-L-histidine.</text>
        <dbReference type="EC" id="2.7.13.3"/>
    </reaction>
</comment>
<gene>
    <name evidence="22" type="ORF">HXL68_05710</name>
</gene>
<dbReference type="InterPro" id="IPR011006">
    <property type="entry name" value="CheY-like_superfamily"/>
</dbReference>
<evidence type="ECO:0000256" key="16">
    <source>
        <dbReference type="PROSITE-ProRule" id="PRU00169"/>
    </source>
</evidence>
<evidence type="ECO:0000256" key="9">
    <source>
        <dbReference type="ARBA" id="ARBA00022777"/>
    </source>
</evidence>
<evidence type="ECO:0000256" key="4">
    <source>
        <dbReference type="ARBA" id="ARBA00022475"/>
    </source>
</evidence>
<evidence type="ECO:0000256" key="12">
    <source>
        <dbReference type="ARBA" id="ARBA00023012"/>
    </source>
</evidence>
<dbReference type="SMART" id="SM00387">
    <property type="entry name" value="HATPase_c"/>
    <property type="match status" value="1"/>
</dbReference>
<evidence type="ECO:0000256" key="1">
    <source>
        <dbReference type="ARBA" id="ARBA00000085"/>
    </source>
</evidence>
<sequence length="865" mass="94860">MLINLINNIAFLVALVAAGLIVLKRFRHDALNRQVLLGLLFGGVALLGMLNPVTFAPGLIFDGRSIVLSVAGVVGGGGAAALAAGMAAIYRYQLGGIGATVGVMVALVAALLGVLARAWWSRRETTPSALHYLALGVVVQLMQLAAFSQLPDRAGYPFIEQAWWVLLLCYPPATMQLCLIFRDQEQRLEQQQALRAAQEAAMRERSMLRTLIDTLPDLVWLKDPKGVYLACNPRFEQYFGASEREIVGKTDYDFVSPALADFFRENDRVAMEKRAPSVNEEEITFAIDGHREMLKTTKIPMHDENGRLIGVLGIGSDTTQQHMASRALENSEKQLRFVLEGSELGFWDWDIAAGTVDRNERWATMLGYSHEEIQHTTQQWTDFIVPEDRARAWDSIAAVLAGQSNMHRLEYRMLRKDGSLVWILDQASVMERDADGKPLRMCGTHTDISAIKATQEELAQHRRHLEHLVDVRTQELRQAKEAAETANIAKSAFLANMSHEIRTPLHAINGMTHLLRRSGLTPAQAGKLDRIEAAGRHLLEIINAILDLSKIEAGKFTLEAVPVNVGALLESTAAMLAPSARAKGIAIHTENSVGARSLLGDATRLQQALLNYAGNALKFTERGRITLRVREEARSQDGVTLRFEVEDTGVGIAPGILPKLFATFEQADNSTTRRYGGTGLGLAITKKIAELMNGQVGVSSVEGQGSTFWFTAVLAQTEHVPEAPAVAADEAADRAILRQHAGKRVLLAEDEPVNREIAQTLLENVGLRVDVAADGREAIDRASAHAYDLILMDMQMPDLDGLEATRQIRQLRGYSATPILAMTANAFAEDRARCLAAGMNDFIAKPVDPDFLYQRLLSWLGSGPA</sequence>
<feature type="domain" description="PAC" evidence="21">
    <location>
        <begin position="407"/>
        <end position="460"/>
    </location>
</feature>
<dbReference type="CDD" id="cd17546">
    <property type="entry name" value="REC_hyHK_CKI1_RcsC-like"/>
    <property type="match status" value="1"/>
</dbReference>
<keyword evidence="6" id="KW-0808">Transferase</keyword>
<evidence type="ECO:0000256" key="2">
    <source>
        <dbReference type="ARBA" id="ARBA00004651"/>
    </source>
</evidence>
<dbReference type="NCBIfam" id="TIGR00229">
    <property type="entry name" value="sensory_box"/>
    <property type="match status" value="2"/>
</dbReference>
<dbReference type="GO" id="GO:0005886">
    <property type="term" value="C:plasma membrane"/>
    <property type="evidence" value="ECO:0007669"/>
    <property type="project" value="UniProtKB-SubCell"/>
</dbReference>
<evidence type="ECO:0000256" key="13">
    <source>
        <dbReference type="ARBA" id="ARBA00023136"/>
    </source>
</evidence>
<feature type="transmembrane region" description="Helical" evidence="17">
    <location>
        <begin position="6"/>
        <end position="23"/>
    </location>
</feature>
<dbReference type="SUPFAM" id="SSF55785">
    <property type="entry name" value="PYP-like sensor domain (PAS domain)"/>
    <property type="match status" value="2"/>
</dbReference>
<dbReference type="GO" id="GO:0071555">
    <property type="term" value="P:cell wall organization"/>
    <property type="evidence" value="ECO:0007669"/>
    <property type="project" value="InterPro"/>
</dbReference>
<dbReference type="CDD" id="cd00082">
    <property type="entry name" value="HisKA"/>
    <property type="match status" value="1"/>
</dbReference>
<dbReference type="AlphaFoldDB" id="A0A930BTJ3"/>
<keyword evidence="13 17" id="KW-0472">Membrane</keyword>
<evidence type="ECO:0000313" key="23">
    <source>
        <dbReference type="Proteomes" id="UP000718593"/>
    </source>
</evidence>
<dbReference type="PRINTS" id="PR00344">
    <property type="entry name" value="BCTRLSENSOR"/>
</dbReference>
<dbReference type="Pfam" id="PF00072">
    <property type="entry name" value="Response_reg"/>
    <property type="match status" value="1"/>
</dbReference>
<keyword evidence="8" id="KW-0547">Nucleotide-binding</keyword>
<dbReference type="Pfam" id="PF07694">
    <property type="entry name" value="5TM-5TMR_LYT"/>
    <property type="match status" value="1"/>
</dbReference>
<keyword evidence="11 17" id="KW-1133">Transmembrane helix</keyword>
<dbReference type="PANTHER" id="PTHR45339:SF5">
    <property type="entry name" value="HISTIDINE KINASE"/>
    <property type="match status" value="1"/>
</dbReference>
<evidence type="ECO:0000259" key="18">
    <source>
        <dbReference type="PROSITE" id="PS50109"/>
    </source>
</evidence>
<dbReference type="InterPro" id="IPR036890">
    <property type="entry name" value="HATPase_C_sf"/>
</dbReference>
<feature type="domain" description="Histidine kinase" evidence="18">
    <location>
        <begin position="496"/>
        <end position="716"/>
    </location>
</feature>
<reference evidence="22" key="1">
    <citation type="submission" date="2020-04" db="EMBL/GenBank/DDBJ databases">
        <title>Deep metagenomics examines the oral microbiome during advanced dental caries in children, revealing novel taxa and co-occurrences with host molecules.</title>
        <authorList>
            <person name="Baker J.L."/>
            <person name="Morton J.T."/>
            <person name="Dinis M."/>
            <person name="Alvarez R."/>
            <person name="Tran N.C."/>
            <person name="Knight R."/>
            <person name="Edlund A."/>
        </authorList>
    </citation>
    <scope>NUCLEOTIDE SEQUENCE</scope>
    <source>
        <strain evidence="22">JCVI_32_bin.24</strain>
    </source>
</reference>
<keyword evidence="9" id="KW-0418">Kinase</keyword>
<dbReference type="Pfam" id="PF08448">
    <property type="entry name" value="PAS_4"/>
    <property type="match status" value="1"/>
</dbReference>
<dbReference type="SUPFAM" id="SSF52172">
    <property type="entry name" value="CheY-like"/>
    <property type="match status" value="1"/>
</dbReference>
<dbReference type="InterPro" id="IPR003661">
    <property type="entry name" value="HisK_dim/P_dom"/>
</dbReference>
<dbReference type="PROSITE" id="PS50112">
    <property type="entry name" value="PAS"/>
    <property type="match status" value="2"/>
</dbReference>
<evidence type="ECO:0000256" key="17">
    <source>
        <dbReference type="SAM" id="Phobius"/>
    </source>
</evidence>
<dbReference type="EC" id="2.7.13.3" evidence="3"/>